<dbReference type="EMBL" id="VSSQ01015947">
    <property type="protein sequence ID" value="MPM56824.1"/>
    <property type="molecule type" value="Genomic_DNA"/>
</dbReference>
<comment type="caution">
    <text evidence="1">The sequence shown here is derived from an EMBL/GenBank/DDBJ whole genome shotgun (WGS) entry which is preliminary data.</text>
</comment>
<dbReference type="AlphaFoldDB" id="A0A645B527"/>
<name>A0A645B527_9ZZZZ</name>
<protein>
    <recommendedName>
        <fullName evidence="2">PsbP C-terminal domain-containing protein</fullName>
    </recommendedName>
</protein>
<proteinExistence type="predicted"/>
<evidence type="ECO:0008006" key="2">
    <source>
        <dbReference type="Google" id="ProtNLM"/>
    </source>
</evidence>
<reference evidence="1" key="1">
    <citation type="submission" date="2019-08" db="EMBL/GenBank/DDBJ databases">
        <authorList>
            <person name="Kucharzyk K."/>
            <person name="Murdoch R.W."/>
            <person name="Higgins S."/>
            <person name="Loffler F."/>
        </authorList>
    </citation>
    <scope>NUCLEOTIDE SEQUENCE</scope>
</reference>
<accession>A0A645B527</accession>
<organism evidence="1">
    <name type="scientific">bioreactor metagenome</name>
    <dbReference type="NCBI Taxonomy" id="1076179"/>
    <lineage>
        <taxon>unclassified sequences</taxon>
        <taxon>metagenomes</taxon>
        <taxon>ecological metagenomes</taxon>
    </lineage>
</organism>
<dbReference type="PROSITE" id="PS51257">
    <property type="entry name" value="PROKAR_LIPOPROTEIN"/>
    <property type="match status" value="1"/>
</dbReference>
<sequence>MKKRFLCAALAAMLISFSLSGCAAINAAAAPGEVEEFQTGTIEGNTYSNEFFGIGCQLDDTWKVLNEEEIAERSGLVVDTMEEGGLDDSMRTAMENGSVVFDFFAQKKDNTAAINITVGNIGILYGTAMTEEGYIDATTEQMTESIEAIGYENVTTEKTTITLAGAEHAALKLSGEFSGISIYQTMVVLRKGIYVGCVAFSCGGEDFADDLITLFYALD</sequence>
<gene>
    <name evidence="1" type="ORF">SDC9_103639</name>
</gene>
<evidence type="ECO:0000313" key="1">
    <source>
        <dbReference type="EMBL" id="MPM56824.1"/>
    </source>
</evidence>